<dbReference type="EMBL" id="OKQU01000005">
    <property type="protein sequence ID" value="SPE09744.1"/>
    <property type="molecule type" value="Genomic_DNA"/>
</dbReference>
<dbReference type="EMBL" id="OKQR01000006">
    <property type="protein sequence ID" value="SPD94881.1"/>
    <property type="molecule type" value="Genomic_DNA"/>
</dbReference>
<keyword evidence="9" id="KW-1185">Reference proteome</keyword>
<evidence type="ECO:0000313" key="8">
    <source>
        <dbReference type="Proteomes" id="UP000237923"/>
    </source>
</evidence>
<comment type="similarity">
    <text evidence="2 4">Belongs to the pseudouridine synthase RluA family.</text>
</comment>
<dbReference type="RefSeq" id="WP_105299873.1">
    <property type="nucleotide sequence ID" value="NZ_OKQR01000006.1"/>
</dbReference>
<evidence type="ECO:0000256" key="4">
    <source>
        <dbReference type="RuleBase" id="RU362028"/>
    </source>
</evidence>
<dbReference type="GO" id="GO:0000455">
    <property type="term" value="P:enzyme-directed rRNA pseudouridine synthesis"/>
    <property type="evidence" value="ECO:0007669"/>
    <property type="project" value="TreeGrafter"/>
</dbReference>
<name>A0A2N9KG97_9LACO</name>
<proteinExistence type="inferred from homology"/>
<evidence type="ECO:0000259" key="5">
    <source>
        <dbReference type="Pfam" id="PF00849"/>
    </source>
</evidence>
<evidence type="ECO:0000256" key="2">
    <source>
        <dbReference type="ARBA" id="ARBA00010876"/>
    </source>
</evidence>
<dbReference type="AlphaFoldDB" id="A0A2N9KG97"/>
<feature type="domain" description="Pseudouridine synthase RsuA/RluA-like" evidence="5">
    <location>
        <begin position="93"/>
        <end position="245"/>
    </location>
</feature>
<sequence>MKKWQYNFIITSQNSGQSVKELLIKWYVPQRIRGALRIKKHFSVNNTIVPTNYELRTGDQLQLNFDADDFRTSESNYLPNHQKSVNIIFENEDLVVVDKPAGMKMHPHSPTETDTLLNYLAGEFIQREVSDQPYMVHRIDRATSGLVIVAKNPLVVPILDRMLADKQITRTYVAWVSGVVQANHGTITAPIGIDASDDRKRAVDGKEAQAAVTHWWRMHTVFYSSLLRVQLSTGRMHQIRVHLASIGHPIVGDELYGGVHNDRMLLHSASIKITLPFDKGVRMITGPLPIDFPRQLR</sequence>
<dbReference type="InterPro" id="IPR006224">
    <property type="entry name" value="PsdUridine_synth_RluA-like_CS"/>
</dbReference>
<dbReference type="Pfam" id="PF00849">
    <property type="entry name" value="PseudoU_synth_2"/>
    <property type="match status" value="1"/>
</dbReference>
<evidence type="ECO:0000313" key="6">
    <source>
        <dbReference type="EMBL" id="SPD94881.1"/>
    </source>
</evidence>
<accession>A0A2N9KG97</accession>
<feature type="active site" evidence="3">
    <location>
        <position position="140"/>
    </location>
</feature>
<dbReference type="Proteomes" id="UP000237923">
    <property type="component" value="Unassembled WGS sequence"/>
</dbReference>
<dbReference type="InterPro" id="IPR006145">
    <property type="entry name" value="PsdUridine_synth_RsuA/RluA"/>
</dbReference>
<dbReference type="CDD" id="cd02869">
    <property type="entry name" value="PseudoU_synth_RluA_like"/>
    <property type="match status" value="1"/>
</dbReference>
<comment type="catalytic activity">
    <reaction evidence="1 4">
        <text>a uridine in RNA = a pseudouridine in RNA</text>
        <dbReference type="Rhea" id="RHEA:48348"/>
        <dbReference type="Rhea" id="RHEA-COMP:12068"/>
        <dbReference type="Rhea" id="RHEA-COMP:12069"/>
        <dbReference type="ChEBI" id="CHEBI:65314"/>
        <dbReference type="ChEBI" id="CHEBI:65315"/>
    </reaction>
</comment>
<dbReference type="NCBIfam" id="TIGR00005">
    <property type="entry name" value="rluA_subfam"/>
    <property type="match status" value="1"/>
</dbReference>
<dbReference type="Gene3D" id="3.30.2350.10">
    <property type="entry name" value="Pseudouridine synthase"/>
    <property type="match status" value="1"/>
</dbReference>
<evidence type="ECO:0000256" key="3">
    <source>
        <dbReference type="PIRSR" id="PIRSR606225-1"/>
    </source>
</evidence>
<reference evidence="7 8" key="2">
    <citation type="submission" date="2018-02" db="EMBL/GenBank/DDBJ databases">
        <authorList>
            <person name="Cohen D.B."/>
            <person name="Kent A.D."/>
        </authorList>
    </citation>
    <scope>NUCLEOTIDE SEQUENCE [LARGE SCALE GENOMIC DNA]</scope>
    <source>
        <strain evidence="7 8">CECT 9216</strain>
    </source>
</reference>
<dbReference type="InterPro" id="IPR020103">
    <property type="entry name" value="PsdUridine_synth_cat_dom_sf"/>
</dbReference>
<dbReference type="Proteomes" id="UP000239237">
    <property type="component" value="Unassembled WGS sequence"/>
</dbReference>
<evidence type="ECO:0000313" key="7">
    <source>
        <dbReference type="EMBL" id="SPE09744.1"/>
    </source>
</evidence>
<gene>
    <name evidence="7" type="primary">rluD_3</name>
    <name evidence="6" type="ORF">LES8486_01938</name>
    <name evidence="7" type="ORF">LES9216_01938</name>
</gene>
<comment type="function">
    <text evidence="4">Responsible for synthesis of pseudouridine from uracil.</text>
</comment>
<dbReference type="EC" id="5.4.99.-" evidence="4"/>
<dbReference type="GO" id="GO:0003723">
    <property type="term" value="F:RNA binding"/>
    <property type="evidence" value="ECO:0007669"/>
    <property type="project" value="InterPro"/>
</dbReference>
<dbReference type="PROSITE" id="PS01129">
    <property type="entry name" value="PSI_RLU"/>
    <property type="match status" value="1"/>
</dbReference>
<evidence type="ECO:0000313" key="9">
    <source>
        <dbReference type="Proteomes" id="UP000239237"/>
    </source>
</evidence>
<dbReference type="InterPro" id="IPR006225">
    <property type="entry name" value="PsdUridine_synth_RluC/D"/>
</dbReference>
<evidence type="ECO:0000256" key="1">
    <source>
        <dbReference type="ARBA" id="ARBA00000073"/>
    </source>
</evidence>
<dbReference type="PANTHER" id="PTHR21600:SF87">
    <property type="entry name" value="RNA PSEUDOURIDYLATE SYNTHASE DOMAIN-CONTAINING PROTEIN 1"/>
    <property type="match status" value="1"/>
</dbReference>
<organism evidence="7 8">
    <name type="scientific">Leuconostoc suionicum</name>
    <dbReference type="NCBI Taxonomy" id="1511761"/>
    <lineage>
        <taxon>Bacteria</taxon>
        <taxon>Bacillati</taxon>
        <taxon>Bacillota</taxon>
        <taxon>Bacilli</taxon>
        <taxon>Lactobacillales</taxon>
        <taxon>Lactobacillaceae</taxon>
        <taxon>Leuconostoc</taxon>
    </lineage>
</organism>
<protein>
    <recommendedName>
        <fullName evidence="4">Pseudouridine synthase</fullName>
        <ecNumber evidence="4">5.4.99.-</ecNumber>
    </recommendedName>
</protein>
<keyword evidence="4 7" id="KW-0413">Isomerase</keyword>
<dbReference type="SUPFAM" id="SSF55120">
    <property type="entry name" value="Pseudouridine synthase"/>
    <property type="match status" value="1"/>
</dbReference>
<dbReference type="InterPro" id="IPR050188">
    <property type="entry name" value="RluA_PseudoU_synthase"/>
</dbReference>
<dbReference type="GO" id="GO:0140098">
    <property type="term" value="F:catalytic activity, acting on RNA"/>
    <property type="evidence" value="ECO:0007669"/>
    <property type="project" value="UniProtKB-ARBA"/>
</dbReference>
<dbReference type="PANTHER" id="PTHR21600">
    <property type="entry name" value="MITOCHONDRIAL RNA PSEUDOURIDINE SYNTHASE"/>
    <property type="match status" value="1"/>
</dbReference>
<dbReference type="GO" id="GO:0009982">
    <property type="term" value="F:pseudouridine synthase activity"/>
    <property type="evidence" value="ECO:0007669"/>
    <property type="project" value="InterPro"/>
</dbReference>
<reference evidence="6 9" key="1">
    <citation type="submission" date="2018-02" db="EMBL/GenBank/DDBJ databases">
        <authorList>
            <person name="Rodrigo-Torres L."/>
            <person name="Arahal R. D."/>
            <person name="Lucena T."/>
        </authorList>
    </citation>
    <scope>NUCLEOTIDE SEQUENCE [LARGE SCALE GENOMIC DNA]</scope>
    <source>
        <strain evidence="6 9">CECT 8486</strain>
    </source>
</reference>